<reference evidence="2 3" key="1">
    <citation type="journal article" date="2018" name="PLoS Pathog.">
        <title>Evolution of structural diversity of trichothecenes, a family of toxins produced by plant pathogenic and entomopathogenic fungi.</title>
        <authorList>
            <person name="Proctor R.H."/>
            <person name="McCormick S.P."/>
            <person name="Kim H.S."/>
            <person name="Cardoza R.E."/>
            <person name="Stanley A.M."/>
            <person name="Lindo L."/>
            <person name="Kelly A."/>
            <person name="Brown D.W."/>
            <person name="Lee T."/>
            <person name="Vaughan M.M."/>
            <person name="Alexander N.J."/>
            <person name="Busman M."/>
            <person name="Gutierrez S."/>
        </authorList>
    </citation>
    <scope>NUCLEOTIDE SEQUENCE [LARGE SCALE GENOMIC DNA]</scope>
    <source>
        <strain evidence="2 3">NRRL 20695</strain>
    </source>
</reference>
<evidence type="ECO:0000313" key="3">
    <source>
        <dbReference type="Proteomes" id="UP000266234"/>
    </source>
</evidence>
<dbReference type="Pfam" id="PF06985">
    <property type="entry name" value="HET"/>
    <property type="match status" value="1"/>
</dbReference>
<dbReference type="AlphaFoldDB" id="A0A395RMN5"/>
<dbReference type="Proteomes" id="UP000266234">
    <property type="component" value="Unassembled WGS sequence"/>
</dbReference>
<protein>
    <submittedName>
        <fullName evidence="2">Heterokaryon incompatibility</fullName>
    </submittedName>
</protein>
<evidence type="ECO:0000313" key="2">
    <source>
        <dbReference type="EMBL" id="RGP61387.1"/>
    </source>
</evidence>
<proteinExistence type="predicted"/>
<keyword evidence="3" id="KW-1185">Reference proteome</keyword>
<organism evidence="2 3">
    <name type="scientific">Fusarium longipes</name>
    <dbReference type="NCBI Taxonomy" id="694270"/>
    <lineage>
        <taxon>Eukaryota</taxon>
        <taxon>Fungi</taxon>
        <taxon>Dikarya</taxon>
        <taxon>Ascomycota</taxon>
        <taxon>Pezizomycotina</taxon>
        <taxon>Sordariomycetes</taxon>
        <taxon>Hypocreomycetidae</taxon>
        <taxon>Hypocreales</taxon>
        <taxon>Nectriaceae</taxon>
        <taxon>Fusarium</taxon>
    </lineage>
</organism>
<dbReference type="PANTHER" id="PTHR33112:SF16">
    <property type="entry name" value="HETEROKARYON INCOMPATIBILITY DOMAIN-CONTAINING PROTEIN"/>
    <property type="match status" value="1"/>
</dbReference>
<dbReference type="InterPro" id="IPR010730">
    <property type="entry name" value="HET"/>
</dbReference>
<sequence length="743" mass="85533">MVGTPPIAYETPEWVNSCEVCQAIWQRLVSDDEYKHIISLGSFEEALTTECPHHKPLVEAFYKYTGNDDGSNNDKSREIRVEFSTKKNTIQLDETVDFCGYSCELVLVEKDSVSHHPGTGRILDAEWADLSVLTTWKDACLSSHTNSCHNPLKIWPARPAWLIDVKQKCLVPGNVEGNYVALSYTYGDHIGCMIDANVLSKLQVPDALQNPILSAYVPPIIQNAMYLTAAIGERYLWADALCITHENRESTTLQLNLMGAIYANATVTIIAADGDSLTGLAGIKEISAPRELQQYIFPFGDQTLLKQEYVSLEAEAWLPYYERGWIYQEMRLSPRKIVFNRGQLHWMCQCNVWHEEIALRRQVEMDSHAVVTIDSQMRILLAGFFDWSIFSLLVSRYNDLTFRYDEDALPAISGFLSILSRRFKGGFLYGIPEMMFERGLGWKPWLEITNLERRIRSSRPQEIQLKPSGLPSWSWIGWKGDINPGYDEATLMTRGYEEIEETTSITEWYTSHHPSDPPEKWRRIRSTWYENRDNYKDWTRPLPPGWTRHEAPRKALWDDGPYLFPDGCDEYVFRHESMPADEMELDEGQSWYYPFPIAEVDESTLPDMPEQTEYLFCKTYKAQLWGIQKEGERKDALLYNSQKEEIGFLNLVNDDFLARFPKTLSEGEAGLPVDLVAVCKIKTYSKTKDESTQIWNETLTIKDTYLVLWVEWKDGIAYRLACGQVQLGKWDELDLEAISLILG</sequence>
<accession>A0A395RMN5</accession>
<dbReference type="PANTHER" id="PTHR33112">
    <property type="entry name" value="DOMAIN PROTEIN, PUTATIVE-RELATED"/>
    <property type="match status" value="1"/>
</dbReference>
<evidence type="ECO:0000259" key="1">
    <source>
        <dbReference type="Pfam" id="PF06985"/>
    </source>
</evidence>
<gene>
    <name evidence="2" type="ORF">FLONG3_10543</name>
</gene>
<name>A0A395RMN5_9HYPO</name>
<dbReference type="EMBL" id="PXOG01000314">
    <property type="protein sequence ID" value="RGP61387.1"/>
    <property type="molecule type" value="Genomic_DNA"/>
</dbReference>
<feature type="domain" description="Heterokaryon incompatibility" evidence="1">
    <location>
        <begin position="179"/>
        <end position="329"/>
    </location>
</feature>
<dbReference type="OrthoDB" id="5135333at2759"/>
<comment type="caution">
    <text evidence="2">The sequence shown here is derived from an EMBL/GenBank/DDBJ whole genome shotgun (WGS) entry which is preliminary data.</text>
</comment>